<dbReference type="InterPro" id="IPR051257">
    <property type="entry name" value="Diverse_CBS-Domain"/>
</dbReference>
<dbReference type="EMBL" id="CP008874">
    <property type="protein sequence ID" value="AKH97766.1"/>
    <property type="molecule type" value="Genomic_DNA"/>
</dbReference>
<dbReference type="InterPro" id="IPR000644">
    <property type="entry name" value="CBS_dom"/>
</dbReference>
<reference evidence="6" key="2">
    <citation type="submission" date="2015-05" db="EMBL/GenBank/DDBJ databases">
        <title>Complete genome sequence of Halanaeroarchaeum sulfurireducens type strain M27-SA2, a sulfate-reducer haloarchaeon from marine anoxic lake Medee.</title>
        <authorList>
            <person name="Messina E."/>
            <person name="Kublanov I.V."/>
            <person name="Toshchakov S."/>
            <person name="Arcadi E."/>
            <person name="La Spada G."/>
            <person name="La Cono V."/>
            <person name="Yakimov M.M."/>
        </authorList>
    </citation>
    <scope>NUCLEOTIDE SEQUENCE [LARGE SCALE GENOMIC DNA]</scope>
    <source>
        <strain evidence="6">M27-SA2</strain>
    </source>
</reference>
<dbReference type="SUPFAM" id="SSF54631">
    <property type="entry name" value="CBS-domain pair"/>
    <property type="match status" value="1"/>
</dbReference>
<dbReference type="KEGG" id="hsf:HLASA_1268"/>
<evidence type="ECO:0000313" key="4">
    <source>
        <dbReference type="EMBL" id="AKH97766.1"/>
    </source>
</evidence>
<dbReference type="PROSITE" id="PS51371">
    <property type="entry name" value="CBS"/>
    <property type="match status" value="2"/>
</dbReference>
<evidence type="ECO:0000313" key="5">
    <source>
        <dbReference type="EMBL" id="ALG82161.1"/>
    </source>
</evidence>
<dbReference type="AlphaFoldDB" id="A0A0F7P9F3"/>
<evidence type="ECO:0000259" key="3">
    <source>
        <dbReference type="PROSITE" id="PS51371"/>
    </source>
</evidence>
<dbReference type="HOGENOM" id="CLU_040681_12_0_2"/>
<evidence type="ECO:0000313" key="7">
    <source>
        <dbReference type="Proteomes" id="UP000069906"/>
    </source>
</evidence>
<evidence type="ECO:0000256" key="1">
    <source>
        <dbReference type="ARBA" id="ARBA00023122"/>
    </source>
</evidence>
<sequence length="144" mass="15262">MGDTIMPIDDLARSEIVTATAETAVPEIASAMESEDVGSVVITDGDEPVGIVTDRDLALQIVAEGTDPASLTADDVMTTDIVTIDSNAGFYEAADRMAENGIRRLPVLAGDSLVGIITADDLTELLADEQQHMADIIRAQRPEY</sequence>
<dbReference type="EMBL" id="CP011564">
    <property type="protein sequence ID" value="ALG82161.1"/>
    <property type="molecule type" value="Genomic_DNA"/>
</dbReference>
<dbReference type="Proteomes" id="UP000060390">
    <property type="component" value="Chromosome"/>
</dbReference>
<reference evidence="5 6" key="3">
    <citation type="journal article" date="2016" name="Stand. Genomic Sci.">
        <title>Complete genome sequence of 'Halanaeroarchaeum sulfurireducens' M27-SA2, a sulfur-reducing and acetate-oxidizing haloarchaeon from the deep-sea hypersaline anoxic lake Medee.</title>
        <authorList>
            <person name="Messina E."/>
            <person name="Sorokin D.Y."/>
            <person name="Kublanov I.V."/>
            <person name="Toshchakov S."/>
            <person name="Lopatina A."/>
            <person name="Arcadi E."/>
            <person name="Smedile F."/>
            <person name="La Spada G."/>
            <person name="La Cono V."/>
            <person name="Yakimov M.M."/>
        </authorList>
    </citation>
    <scope>NUCLEOTIDE SEQUENCE [LARGE SCALE GENOMIC DNA]</scope>
    <source>
        <strain evidence="5 6">M27-SA2</strain>
    </source>
</reference>
<dbReference type="STRING" id="1604004.HLASA_1268"/>
<evidence type="ECO:0000313" key="6">
    <source>
        <dbReference type="Proteomes" id="UP000060390"/>
    </source>
</evidence>
<dbReference type="CDD" id="cd17775">
    <property type="entry name" value="CBS_pair_bact_arch"/>
    <property type="match status" value="1"/>
</dbReference>
<dbReference type="PANTHER" id="PTHR43080:SF2">
    <property type="entry name" value="CBS DOMAIN-CONTAINING PROTEIN"/>
    <property type="match status" value="1"/>
</dbReference>
<dbReference type="PANTHER" id="PTHR43080">
    <property type="entry name" value="CBS DOMAIN-CONTAINING PROTEIN CBSX3, MITOCHONDRIAL"/>
    <property type="match status" value="1"/>
</dbReference>
<dbReference type="KEGG" id="hsu:HLASF_1280"/>
<protein>
    <submittedName>
        <fullName evidence="4 5">Putative signal-transduction protein</fullName>
    </submittedName>
</protein>
<feature type="domain" description="CBS" evidence="3">
    <location>
        <begin position="77"/>
        <end position="136"/>
    </location>
</feature>
<keyword evidence="1 2" id="KW-0129">CBS domain</keyword>
<dbReference type="Pfam" id="PF00571">
    <property type="entry name" value="CBS"/>
    <property type="match status" value="2"/>
</dbReference>
<proteinExistence type="predicted"/>
<feature type="domain" description="CBS" evidence="3">
    <location>
        <begin position="12"/>
        <end position="68"/>
    </location>
</feature>
<dbReference type="SMART" id="SM00116">
    <property type="entry name" value="CBS"/>
    <property type="match status" value="2"/>
</dbReference>
<dbReference type="Gene3D" id="3.10.580.10">
    <property type="entry name" value="CBS-domain"/>
    <property type="match status" value="1"/>
</dbReference>
<reference evidence="4 7" key="1">
    <citation type="journal article" date="2015" name="ISME J.">
        <title>Elemental sulfur and acetate can support life of a novel strictly anaerobic haloarchaeon.</title>
        <authorList>
            <person name="Sorokin D.Y."/>
            <person name="Kublanov I.V."/>
            <person name="Gavrilov S.N."/>
            <person name="Rojo D."/>
            <person name="Roman P."/>
            <person name="Golyshin P.N."/>
            <person name="Slepak V.Z."/>
            <person name="Smedile F."/>
            <person name="Ferrer M."/>
            <person name="Messina E."/>
            <person name="La Cono V."/>
            <person name="Yakimov M.M."/>
        </authorList>
    </citation>
    <scope>NUCLEOTIDE SEQUENCE [LARGE SCALE GENOMIC DNA]</scope>
    <source>
        <strain evidence="4 7">HSR2</strain>
    </source>
</reference>
<dbReference type="Proteomes" id="UP000069906">
    <property type="component" value="Chromosome"/>
</dbReference>
<organism evidence="4 7">
    <name type="scientific">Halanaeroarchaeum sulfurireducens</name>
    <dbReference type="NCBI Taxonomy" id="1604004"/>
    <lineage>
        <taxon>Archaea</taxon>
        <taxon>Methanobacteriati</taxon>
        <taxon>Methanobacteriota</taxon>
        <taxon>Stenosarchaea group</taxon>
        <taxon>Halobacteria</taxon>
        <taxon>Halobacteriales</taxon>
        <taxon>Halobacteriaceae</taxon>
        <taxon>Halanaeroarchaeum</taxon>
    </lineage>
</organism>
<dbReference type="InterPro" id="IPR046342">
    <property type="entry name" value="CBS_dom_sf"/>
</dbReference>
<accession>A0A0F7P9F3</accession>
<evidence type="ECO:0000256" key="2">
    <source>
        <dbReference type="PROSITE-ProRule" id="PRU00703"/>
    </source>
</evidence>
<name>A0A0F7P9F3_9EURY</name>
<keyword evidence="7" id="KW-1185">Reference proteome</keyword>
<gene>
    <name evidence="5" type="ORF">HLASA_1268</name>
    <name evidence="4" type="ORF">HLASF_1280</name>
</gene>